<reference evidence="1" key="1">
    <citation type="submission" date="2019-08" db="EMBL/GenBank/DDBJ databases">
        <authorList>
            <person name="Kucharzyk K."/>
            <person name="Murdoch R.W."/>
            <person name="Higgins S."/>
            <person name="Loffler F."/>
        </authorList>
    </citation>
    <scope>NUCLEOTIDE SEQUENCE</scope>
</reference>
<dbReference type="EMBL" id="VSSQ01000761">
    <property type="protein sequence ID" value="MPM00919.1"/>
    <property type="molecule type" value="Genomic_DNA"/>
</dbReference>
<evidence type="ECO:0000313" key="1">
    <source>
        <dbReference type="EMBL" id="MPM00919.1"/>
    </source>
</evidence>
<name>A0A644WBF5_9ZZZZ</name>
<dbReference type="AlphaFoldDB" id="A0A644WBF5"/>
<protein>
    <submittedName>
        <fullName evidence="1">Uncharacterized protein</fullName>
    </submittedName>
</protein>
<sequence>MNKIIPILFLLIMSFTNVFSQAFNRIPIERKGSEATFKLDKDLYKANFGITSESRRPKINFTCKTSFTYNSIYQDAKLEFEVFSCPKSKISFLLINNYYDFSLGADLYVIENGQFNFVGTLSVGAYNSIGGGNMNYNSILPYISIVNTTEKTYFSFEIPLVVLNPGGQDERIIEGNKIHYTLSKNKLQQNITQ</sequence>
<organism evidence="1">
    <name type="scientific">bioreactor metagenome</name>
    <dbReference type="NCBI Taxonomy" id="1076179"/>
    <lineage>
        <taxon>unclassified sequences</taxon>
        <taxon>metagenomes</taxon>
        <taxon>ecological metagenomes</taxon>
    </lineage>
</organism>
<comment type="caution">
    <text evidence="1">The sequence shown here is derived from an EMBL/GenBank/DDBJ whole genome shotgun (WGS) entry which is preliminary data.</text>
</comment>
<accession>A0A644WBF5</accession>
<gene>
    <name evidence="1" type="ORF">SDC9_47152</name>
</gene>
<proteinExistence type="predicted"/>